<name>A0AAV2QJK8_MEGNR</name>
<feature type="non-terminal residue" evidence="1">
    <location>
        <position position="632"/>
    </location>
</feature>
<comment type="caution">
    <text evidence="1">The sequence shown here is derived from an EMBL/GenBank/DDBJ whole genome shotgun (WGS) entry which is preliminary data.</text>
</comment>
<proteinExistence type="predicted"/>
<keyword evidence="2" id="KW-1185">Reference proteome</keyword>
<reference evidence="1 2" key="1">
    <citation type="submission" date="2024-05" db="EMBL/GenBank/DDBJ databases">
        <authorList>
            <person name="Wallberg A."/>
        </authorList>
    </citation>
    <scope>NUCLEOTIDE SEQUENCE [LARGE SCALE GENOMIC DNA]</scope>
</reference>
<evidence type="ECO:0000313" key="1">
    <source>
        <dbReference type="EMBL" id="CAL4085564.1"/>
    </source>
</evidence>
<accession>A0AAV2QJK8</accession>
<dbReference type="EMBL" id="CAXKWB010007088">
    <property type="protein sequence ID" value="CAL4085564.1"/>
    <property type="molecule type" value="Genomic_DNA"/>
</dbReference>
<dbReference type="AlphaFoldDB" id="A0AAV2QJK8"/>
<evidence type="ECO:0000313" key="2">
    <source>
        <dbReference type="Proteomes" id="UP001497623"/>
    </source>
</evidence>
<organism evidence="1 2">
    <name type="scientific">Meganyctiphanes norvegica</name>
    <name type="common">Northern krill</name>
    <name type="synonym">Thysanopoda norvegica</name>
    <dbReference type="NCBI Taxonomy" id="48144"/>
    <lineage>
        <taxon>Eukaryota</taxon>
        <taxon>Metazoa</taxon>
        <taxon>Ecdysozoa</taxon>
        <taxon>Arthropoda</taxon>
        <taxon>Crustacea</taxon>
        <taxon>Multicrustacea</taxon>
        <taxon>Malacostraca</taxon>
        <taxon>Eumalacostraca</taxon>
        <taxon>Eucarida</taxon>
        <taxon>Euphausiacea</taxon>
        <taxon>Euphausiidae</taxon>
        <taxon>Meganyctiphanes</taxon>
    </lineage>
</organism>
<dbReference type="Proteomes" id="UP001497623">
    <property type="component" value="Unassembled WGS sequence"/>
</dbReference>
<gene>
    <name evidence="1" type="ORF">MNOR_LOCUS12749</name>
</gene>
<protein>
    <submittedName>
        <fullName evidence="1">Uncharacterized protein</fullName>
    </submittedName>
</protein>
<sequence length="632" mass="73230">MQGLECVVLLVQQAIISGEFTAGKFAFKRCVSQNWGSIGYKTRKLITRRHNDDSIPSRTVDMMIMEINVNKTDAELLGMRVTFLKKAIERYKVFRQLPKKYEKFYYNFKLNKCLISHEAYKFFQYIKLKCCNLRDTIEVNVPLLGHITQKLRLKPKKPSYIFGLCKTLSARERLIENSGSFFVTDILSYNDIFYLSKFSDNWAKLSAQYELIILSHIYHTNYSNIRIVEFVFFLKTKYFTQRRNLSKDPTASLFVRTNRRMKCAQIMYQGWKLEIEHQELKLVQSNEESYRSYLGYFKWYLCMSLPTSDTHVSDSDSDVSDSNVSMNSVSSAMEIDLETSIDDHEMVNVLSFFQNEYDDVSVILPEDSNFTGFPEVSTNTSDEYINATISEVDSHMQVTLGVQSLVPSLDTLSEHTSAGLNSVNDSFANIPEPVWNEAREHVAILPERANVTPPLDISNEKVHKLCTEGHSTILLKKCLGEMLEEEARYSEEINSNAQVKKFVDYFEETWISGKLYSPADWCCYREDTRTNNELENWNGQIWHNGGKKKLHIYLLAELLHTDAVGSFDRFLLEQENTKKKKQRELDQRVKESYEKYLAGRLNPKGLLDDLMKATKKMVVTMPADFDPTPNTE</sequence>